<evidence type="ECO:0000256" key="4">
    <source>
        <dbReference type="ARBA" id="ARBA00023136"/>
    </source>
</evidence>
<gene>
    <name evidence="7" type="ORF">H7J73_02020</name>
</gene>
<feature type="transmembrane region" description="Helical" evidence="5">
    <location>
        <begin position="20"/>
        <end position="36"/>
    </location>
</feature>
<keyword evidence="3 5" id="KW-1133">Transmembrane helix</keyword>
<feature type="transmembrane region" description="Helical" evidence="5">
    <location>
        <begin position="253"/>
        <end position="272"/>
    </location>
</feature>
<feature type="domain" description="Major facilitator superfamily (MFS) profile" evidence="6">
    <location>
        <begin position="16"/>
        <end position="398"/>
    </location>
</feature>
<proteinExistence type="predicted"/>
<dbReference type="CDD" id="cd17324">
    <property type="entry name" value="MFS_NepI_like"/>
    <property type="match status" value="1"/>
</dbReference>
<name>A0ABT3C5R6_9MYCO</name>
<dbReference type="RefSeq" id="WP_264065570.1">
    <property type="nucleotide sequence ID" value="NZ_JACKTY010000012.1"/>
</dbReference>
<dbReference type="Proteomes" id="UP001526201">
    <property type="component" value="Unassembled WGS sequence"/>
</dbReference>
<dbReference type="Pfam" id="PF07690">
    <property type="entry name" value="MFS_1"/>
    <property type="match status" value="1"/>
</dbReference>
<dbReference type="SUPFAM" id="SSF103473">
    <property type="entry name" value="MFS general substrate transporter"/>
    <property type="match status" value="1"/>
</dbReference>
<dbReference type="InterPro" id="IPR011701">
    <property type="entry name" value="MFS"/>
</dbReference>
<evidence type="ECO:0000256" key="1">
    <source>
        <dbReference type="ARBA" id="ARBA00004651"/>
    </source>
</evidence>
<dbReference type="PANTHER" id="PTHR42910">
    <property type="entry name" value="TRANSPORTER SCO4007-RELATED"/>
    <property type="match status" value="1"/>
</dbReference>
<feature type="transmembrane region" description="Helical" evidence="5">
    <location>
        <begin position="308"/>
        <end position="329"/>
    </location>
</feature>
<evidence type="ECO:0000256" key="2">
    <source>
        <dbReference type="ARBA" id="ARBA00022692"/>
    </source>
</evidence>
<feature type="transmembrane region" description="Helical" evidence="5">
    <location>
        <begin position="375"/>
        <end position="393"/>
    </location>
</feature>
<reference evidence="7 8" key="1">
    <citation type="journal article" date="2022" name="BMC Genomics">
        <title>Comparative genome analysis of mycobacteria focusing on tRNA and non-coding RNA.</title>
        <authorList>
            <person name="Behra P.R.K."/>
            <person name="Pettersson B.M.F."/>
            <person name="Ramesh M."/>
            <person name="Das S."/>
            <person name="Dasgupta S."/>
            <person name="Kirsebom L.A."/>
        </authorList>
    </citation>
    <scope>NUCLEOTIDE SEQUENCE [LARGE SCALE GENOMIC DNA]</scope>
    <source>
        <strain evidence="7 8">DSM 44078</strain>
    </source>
</reference>
<dbReference type="PANTHER" id="PTHR42910:SF1">
    <property type="entry name" value="MAJOR FACILITATOR SUPERFAMILY (MFS) PROFILE DOMAIN-CONTAINING PROTEIN"/>
    <property type="match status" value="1"/>
</dbReference>
<feature type="transmembrane region" description="Helical" evidence="5">
    <location>
        <begin position="284"/>
        <end position="302"/>
    </location>
</feature>
<keyword evidence="2 5" id="KW-0812">Transmembrane</keyword>
<feature type="transmembrane region" description="Helical" evidence="5">
    <location>
        <begin position="56"/>
        <end position="74"/>
    </location>
</feature>
<protein>
    <submittedName>
        <fullName evidence="7">MFS transporter</fullName>
    </submittedName>
</protein>
<dbReference type="Gene3D" id="1.20.1250.20">
    <property type="entry name" value="MFS general substrate transporter like domains"/>
    <property type="match status" value="1"/>
</dbReference>
<feature type="transmembrane region" description="Helical" evidence="5">
    <location>
        <begin position="226"/>
        <end position="247"/>
    </location>
</feature>
<keyword evidence="4 5" id="KW-0472">Membrane</keyword>
<dbReference type="InterPro" id="IPR036259">
    <property type="entry name" value="MFS_trans_sf"/>
</dbReference>
<feature type="transmembrane region" description="Helical" evidence="5">
    <location>
        <begin position="114"/>
        <end position="133"/>
    </location>
</feature>
<keyword evidence="8" id="KW-1185">Reference proteome</keyword>
<sequence length="410" mass="42282">MTSATRRGERESTAVSSRMALLLAFASGVAVANVYYSQPLLNDLGAQLHMSTADLGWVTTATQGGYLLGLVMVVPLGDRFDRRRIVIVQLVIAALALFGTAVASSAWFFLACSALVGAASTVVQVITAFAAAVSGPGRRGRTVGVVTSGVVIGILLARTVSGFIADLWGWPSVFGVAGVLMLGVAVWLARTLPRDITDKVNLPYHRAVGSVVELTLRNRVFRVRSLIGGLMFASFGAAWGAMALPLAGAPWHLSAMHIGLFGIVGAAGALGASGAGRWADGGRAESVTGVTLILFLGSWLAIAQAPNSLVLLAIGLVVLDFAGEAIHVINQHLIVESDPAKATGLIGGYMVYYSIGTGAGAIAATVAYAEGGWTMASLVGAVFVVAALAVWAGERMCTRLSCGGRSVVQR</sequence>
<organism evidence="7 8">
    <name type="scientific">Mycolicibacterium komossense</name>
    <dbReference type="NCBI Taxonomy" id="1779"/>
    <lineage>
        <taxon>Bacteria</taxon>
        <taxon>Bacillati</taxon>
        <taxon>Actinomycetota</taxon>
        <taxon>Actinomycetes</taxon>
        <taxon>Mycobacteriales</taxon>
        <taxon>Mycobacteriaceae</taxon>
        <taxon>Mycolicibacterium</taxon>
    </lineage>
</organism>
<evidence type="ECO:0000313" key="7">
    <source>
        <dbReference type="EMBL" id="MCV7224818.1"/>
    </source>
</evidence>
<evidence type="ECO:0000256" key="5">
    <source>
        <dbReference type="SAM" id="Phobius"/>
    </source>
</evidence>
<evidence type="ECO:0000259" key="6">
    <source>
        <dbReference type="PROSITE" id="PS50850"/>
    </source>
</evidence>
<dbReference type="InterPro" id="IPR020846">
    <property type="entry name" value="MFS_dom"/>
</dbReference>
<feature type="transmembrane region" description="Helical" evidence="5">
    <location>
        <begin position="170"/>
        <end position="189"/>
    </location>
</feature>
<dbReference type="PROSITE" id="PS50850">
    <property type="entry name" value="MFS"/>
    <property type="match status" value="1"/>
</dbReference>
<feature type="transmembrane region" description="Helical" evidence="5">
    <location>
        <begin position="86"/>
        <end position="108"/>
    </location>
</feature>
<feature type="transmembrane region" description="Helical" evidence="5">
    <location>
        <begin position="350"/>
        <end position="369"/>
    </location>
</feature>
<evidence type="ECO:0000256" key="3">
    <source>
        <dbReference type="ARBA" id="ARBA00022989"/>
    </source>
</evidence>
<dbReference type="EMBL" id="JACKTY010000012">
    <property type="protein sequence ID" value="MCV7224818.1"/>
    <property type="molecule type" value="Genomic_DNA"/>
</dbReference>
<comment type="caution">
    <text evidence="7">The sequence shown here is derived from an EMBL/GenBank/DDBJ whole genome shotgun (WGS) entry which is preliminary data.</text>
</comment>
<accession>A0ABT3C5R6</accession>
<comment type="subcellular location">
    <subcellularLocation>
        <location evidence="1">Cell membrane</location>
        <topology evidence="1">Multi-pass membrane protein</topology>
    </subcellularLocation>
</comment>
<evidence type="ECO:0000313" key="8">
    <source>
        <dbReference type="Proteomes" id="UP001526201"/>
    </source>
</evidence>
<feature type="transmembrane region" description="Helical" evidence="5">
    <location>
        <begin position="145"/>
        <end position="164"/>
    </location>
</feature>